<reference evidence="2 3" key="1">
    <citation type="submission" date="2016-10" db="EMBL/GenBank/DDBJ databases">
        <title>Flavobacterium gilvum sp. nov., isolated from stream water.</title>
        <authorList>
            <person name="Shin S.-K."/>
            <person name="Cho Y.-J."/>
            <person name="Yi H."/>
        </authorList>
    </citation>
    <scope>NUCLEOTIDE SEQUENCE [LARGE SCALE GENOMIC DNA]</scope>
    <source>
        <strain evidence="2 3">EM1308</strain>
    </source>
</reference>
<gene>
    <name evidence="2" type="ORF">EM308_13665</name>
</gene>
<evidence type="ECO:0000313" key="2">
    <source>
        <dbReference type="EMBL" id="AOW10465.1"/>
    </source>
</evidence>
<proteinExistence type="predicted"/>
<feature type="transmembrane region" description="Helical" evidence="1">
    <location>
        <begin position="78"/>
        <end position="99"/>
    </location>
</feature>
<organism evidence="2 3">
    <name type="scientific">Flavobacterium gilvum</name>
    <dbReference type="NCBI Taxonomy" id="1492737"/>
    <lineage>
        <taxon>Bacteria</taxon>
        <taxon>Pseudomonadati</taxon>
        <taxon>Bacteroidota</taxon>
        <taxon>Flavobacteriia</taxon>
        <taxon>Flavobacteriales</taxon>
        <taxon>Flavobacteriaceae</taxon>
        <taxon>Flavobacterium</taxon>
    </lineage>
</organism>
<dbReference type="EMBL" id="CP017479">
    <property type="protein sequence ID" value="AOW10465.1"/>
    <property type="molecule type" value="Genomic_DNA"/>
</dbReference>
<name>A0AAC9N4B7_9FLAO</name>
<keyword evidence="3" id="KW-1185">Reference proteome</keyword>
<dbReference type="Proteomes" id="UP000175968">
    <property type="component" value="Chromosome"/>
</dbReference>
<dbReference type="RefSeq" id="WP_035632966.1">
    <property type="nucleotide sequence ID" value="NZ_CP017479.1"/>
</dbReference>
<accession>A0AAC9N4B7</accession>
<dbReference type="AlphaFoldDB" id="A0AAC9N4B7"/>
<keyword evidence="1" id="KW-1133">Transmembrane helix</keyword>
<dbReference type="KEGG" id="fgl:EM308_13665"/>
<feature type="transmembrane region" description="Helical" evidence="1">
    <location>
        <begin position="6"/>
        <end position="27"/>
    </location>
</feature>
<keyword evidence="1" id="KW-0472">Membrane</keyword>
<evidence type="ECO:0000313" key="3">
    <source>
        <dbReference type="Proteomes" id="UP000175968"/>
    </source>
</evidence>
<sequence>MKISRINFVCIFLIFGFAYLLGSILILDQMPEALFASELQESWQATVSTILCPIKIILIGPLIPVINFLHKDPDTPPLFFIVCFIVYWTILALAIYYFFNKEKRTKQT</sequence>
<keyword evidence="1" id="KW-0812">Transmembrane</keyword>
<evidence type="ECO:0000256" key="1">
    <source>
        <dbReference type="SAM" id="Phobius"/>
    </source>
</evidence>
<protein>
    <submittedName>
        <fullName evidence="2">Uncharacterized protein</fullName>
    </submittedName>
</protein>